<dbReference type="EMBL" id="VSRR010041470">
    <property type="protein sequence ID" value="MPC75596.1"/>
    <property type="molecule type" value="Genomic_DNA"/>
</dbReference>
<protein>
    <submittedName>
        <fullName evidence="1">Uncharacterized protein</fullName>
    </submittedName>
</protein>
<evidence type="ECO:0000313" key="2">
    <source>
        <dbReference type="Proteomes" id="UP000324222"/>
    </source>
</evidence>
<reference evidence="1 2" key="1">
    <citation type="submission" date="2019-05" db="EMBL/GenBank/DDBJ databases">
        <title>Another draft genome of Portunus trituberculatus and its Hox gene families provides insights of decapod evolution.</title>
        <authorList>
            <person name="Jeong J.-H."/>
            <person name="Song I."/>
            <person name="Kim S."/>
            <person name="Choi T."/>
            <person name="Kim D."/>
            <person name="Ryu S."/>
            <person name="Kim W."/>
        </authorList>
    </citation>
    <scope>NUCLEOTIDE SEQUENCE [LARGE SCALE GENOMIC DNA]</scope>
    <source>
        <tissue evidence="1">Muscle</tissue>
    </source>
</reference>
<evidence type="ECO:0000313" key="1">
    <source>
        <dbReference type="EMBL" id="MPC75596.1"/>
    </source>
</evidence>
<dbReference type="Proteomes" id="UP000324222">
    <property type="component" value="Unassembled WGS sequence"/>
</dbReference>
<proteinExistence type="predicted"/>
<sequence>MTACGAHFAVCGFIACPCWPDPHDSSEVPLVLGRQLETTETSLSASRF</sequence>
<dbReference type="AlphaFoldDB" id="A0A5B7I0X2"/>
<comment type="caution">
    <text evidence="1">The sequence shown here is derived from an EMBL/GenBank/DDBJ whole genome shotgun (WGS) entry which is preliminary data.</text>
</comment>
<name>A0A5B7I0X2_PORTR</name>
<gene>
    <name evidence="1" type="ORF">E2C01_069986</name>
</gene>
<organism evidence="1 2">
    <name type="scientific">Portunus trituberculatus</name>
    <name type="common">Swimming crab</name>
    <name type="synonym">Neptunus trituberculatus</name>
    <dbReference type="NCBI Taxonomy" id="210409"/>
    <lineage>
        <taxon>Eukaryota</taxon>
        <taxon>Metazoa</taxon>
        <taxon>Ecdysozoa</taxon>
        <taxon>Arthropoda</taxon>
        <taxon>Crustacea</taxon>
        <taxon>Multicrustacea</taxon>
        <taxon>Malacostraca</taxon>
        <taxon>Eumalacostraca</taxon>
        <taxon>Eucarida</taxon>
        <taxon>Decapoda</taxon>
        <taxon>Pleocyemata</taxon>
        <taxon>Brachyura</taxon>
        <taxon>Eubrachyura</taxon>
        <taxon>Portunoidea</taxon>
        <taxon>Portunidae</taxon>
        <taxon>Portuninae</taxon>
        <taxon>Portunus</taxon>
    </lineage>
</organism>
<accession>A0A5B7I0X2</accession>
<keyword evidence="2" id="KW-1185">Reference proteome</keyword>